<organism evidence="1 2">
    <name type="scientific">Euphydryas editha</name>
    <name type="common">Edith's checkerspot</name>
    <dbReference type="NCBI Taxonomy" id="104508"/>
    <lineage>
        <taxon>Eukaryota</taxon>
        <taxon>Metazoa</taxon>
        <taxon>Ecdysozoa</taxon>
        <taxon>Arthropoda</taxon>
        <taxon>Hexapoda</taxon>
        <taxon>Insecta</taxon>
        <taxon>Pterygota</taxon>
        <taxon>Neoptera</taxon>
        <taxon>Endopterygota</taxon>
        <taxon>Lepidoptera</taxon>
        <taxon>Glossata</taxon>
        <taxon>Ditrysia</taxon>
        <taxon>Papilionoidea</taxon>
        <taxon>Nymphalidae</taxon>
        <taxon>Nymphalinae</taxon>
        <taxon>Euphydryas</taxon>
    </lineage>
</organism>
<accession>A0AAU9UBU3</accession>
<proteinExistence type="predicted"/>
<evidence type="ECO:0000313" key="2">
    <source>
        <dbReference type="Proteomes" id="UP001153954"/>
    </source>
</evidence>
<sequence>MKEAMSSLNKVLNKPVVSEDDFDRYGKILANKLRKLSETDSLKMMYEIDGLFIKRMNAIPSYFTRPSPTYTMHSEPTPRLVLHPNTSPTYYVRPESTCTSYSDPGVQRSRSDNVIQILSDEIVSLPTDSEHITDIVNQAFYEA</sequence>
<dbReference type="AlphaFoldDB" id="A0AAU9UBU3"/>
<evidence type="ECO:0000313" key="1">
    <source>
        <dbReference type="EMBL" id="CAH2096775.1"/>
    </source>
</evidence>
<name>A0AAU9UBU3_EUPED</name>
<keyword evidence="2" id="KW-1185">Reference proteome</keyword>
<reference evidence="1" key="1">
    <citation type="submission" date="2022-03" db="EMBL/GenBank/DDBJ databases">
        <authorList>
            <person name="Tunstrom K."/>
        </authorList>
    </citation>
    <scope>NUCLEOTIDE SEQUENCE</scope>
</reference>
<gene>
    <name evidence="1" type="ORF">EEDITHA_LOCUS12076</name>
</gene>
<dbReference type="EMBL" id="CAKOGL010000017">
    <property type="protein sequence ID" value="CAH2096775.1"/>
    <property type="molecule type" value="Genomic_DNA"/>
</dbReference>
<protein>
    <submittedName>
        <fullName evidence="1">Uncharacterized protein</fullName>
    </submittedName>
</protein>
<comment type="caution">
    <text evidence="1">The sequence shown here is derived from an EMBL/GenBank/DDBJ whole genome shotgun (WGS) entry which is preliminary data.</text>
</comment>
<dbReference type="Proteomes" id="UP001153954">
    <property type="component" value="Unassembled WGS sequence"/>
</dbReference>